<dbReference type="HOGENOM" id="CLU_024590_0_0_1"/>
<name>M3D265_SPHMS</name>
<dbReference type="InterPro" id="IPR012677">
    <property type="entry name" value="Nucleotide-bd_a/b_plait_sf"/>
</dbReference>
<feature type="region of interest" description="Disordered" evidence="1">
    <location>
        <begin position="379"/>
        <end position="538"/>
    </location>
</feature>
<dbReference type="AlphaFoldDB" id="M3D265"/>
<feature type="compositionally biased region" description="Basic and acidic residues" evidence="1">
    <location>
        <begin position="213"/>
        <end position="223"/>
    </location>
</feature>
<dbReference type="Proteomes" id="UP000016931">
    <property type="component" value="Unassembled WGS sequence"/>
</dbReference>
<feature type="compositionally biased region" description="Acidic residues" evidence="1">
    <location>
        <begin position="462"/>
        <end position="481"/>
    </location>
</feature>
<feature type="compositionally biased region" description="Acidic residues" evidence="1">
    <location>
        <begin position="272"/>
        <end position="283"/>
    </location>
</feature>
<evidence type="ECO:0000256" key="1">
    <source>
        <dbReference type="SAM" id="MobiDB-lite"/>
    </source>
</evidence>
<gene>
    <name evidence="2" type="ORF">SEPMUDRAFT_150204</name>
</gene>
<dbReference type="OMA" id="AKWFWEN"/>
<dbReference type="OrthoDB" id="3595585at2759"/>
<feature type="compositionally biased region" description="Basic residues" evidence="1">
    <location>
        <begin position="240"/>
        <end position="250"/>
    </location>
</feature>
<feature type="compositionally biased region" description="Basic and acidic residues" evidence="1">
    <location>
        <begin position="521"/>
        <end position="532"/>
    </location>
</feature>
<dbReference type="EMBL" id="KB456266">
    <property type="protein sequence ID" value="EMF11217.1"/>
    <property type="molecule type" value="Genomic_DNA"/>
</dbReference>
<accession>M3D265</accession>
<feature type="compositionally biased region" description="Basic residues" evidence="1">
    <location>
        <begin position="101"/>
        <end position="114"/>
    </location>
</feature>
<dbReference type="eggNOG" id="ENOG502SKB6">
    <property type="taxonomic scope" value="Eukaryota"/>
</dbReference>
<evidence type="ECO:0000313" key="2">
    <source>
        <dbReference type="EMBL" id="EMF11217.1"/>
    </source>
</evidence>
<dbReference type="GeneID" id="27903155"/>
<proteinExistence type="predicted"/>
<dbReference type="RefSeq" id="XP_016759338.1">
    <property type="nucleotide sequence ID" value="XM_016906018.1"/>
</dbReference>
<feature type="compositionally biased region" description="Basic and acidic residues" evidence="1">
    <location>
        <begin position="167"/>
        <end position="189"/>
    </location>
</feature>
<organism evidence="2 3">
    <name type="scientific">Sphaerulina musiva (strain SO2202)</name>
    <name type="common">Poplar stem canker fungus</name>
    <name type="synonym">Septoria musiva</name>
    <dbReference type="NCBI Taxonomy" id="692275"/>
    <lineage>
        <taxon>Eukaryota</taxon>
        <taxon>Fungi</taxon>
        <taxon>Dikarya</taxon>
        <taxon>Ascomycota</taxon>
        <taxon>Pezizomycotina</taxon>
        <taxon>Dothideomycetes</taxon>
        <taxon>Dothideomycetidae</taxon>
        <taxon>Mycosphaerellales</taxon>
        <taxon>Mycosphaerellaceae</taxon>
        <taxon>Sphaerulina</taxon>
    </lineage>
</organism>
<reference evidence="2 3" key="1">
    <citation type="journal article" date="2012" name="PLoS Pathog.">
        <title>Diverse lifestyles and strategies of plant pathogenesis encoded in the genomes of eighteen Dothideomycetes fungi.</title>
        <authorList>
            <person name="Ohm R.A."/>
            <person name="Feau N."/>
            <person name="Henrissat B."/>
            <person name="Schoch C.L."/>
            <person name="Horwitz B.A."/>
            <person name="Barry K.W."/>
            <person name="Condon B.J."/>
            <person name="Copeland A.C."/>
            <person name="Dhillon B."/>
            <person name="Glaser F."/>
            <person name="Hesse C.N."/>
            <person name="Kosti I."/>
            <person name="LaButti K."/>
            <person name="Lindquist E.A."/>
            <person name="Lucas S."/>
            <person name="Salamov A.A."/>
            <person name="Bradshaw R.E."/>
            <person name="Ciuffetti L."/>
            <person name="Hamelin R.C."/>
            <person name="Kema G.H.J."/>
            <person name="Lawrence C."/>
            <person name="Scott J.A."/>
            <person name="Spatafora J.W."/>
            <person name="Turgeon B.G."/>
            <person name="de Wit P.J.G.M."/>
            <person name="Zhong S."/>
            <person name="Goodwin S.B."/>
            <person name="Grigoriev I.V."/>
        </authorList>
    </citation>
    <scope>NUCLEOTIDE SEQUENCE [LARGE SCALE GENOMIC DNA]</scope>
    <source>
        <strain evidence="2 3">SO2202</strain>
    </source>
</reference>
<feature type="compositionally biased region" description="Low complexity" evidence="1">
    <location>
        <begin position="304"/>
        <end position="318"/>
    </location>
</feature>
<keyword evidence="3" id="KW-1185">Reference proteome</keyword>
<feature type="compositionally biased region" description="Basic and acidic residues" evidence="1">
    <location>
        <begin position="115"/>
        <end position="139"/>
    </location>
</feature>
<evidence type="ECO:0000313" key="3">
    <source>
        <dbReference type="Proteomes" id="UP000016931"/>
    </source>
</evidence>
<feature type="region of interest" description="Disordered" evidence="1">
    <location>
        <begin position="72"/>
        <end position="367"/>
    </location>
</feature>
<dbReference type="Gene3D" id="3.30.70.330">
    <property type="match status" value="1"/>
</dbReference>
<sequence length="538" mass="60191">MTTEARTRLHITPFNQELLQRYLPASVQPLATDISFHAVETFPERGFGYVELPASEALKLKNKLNGMTLKGSKVKIEEARPQRKRKGREEAEPEQAQDGKARKKVKKEKTKRKHGELVLEGHELPDGRHIKRGWTEDKTKSKKTSKKDDTIKDKKLKFKTVVPPNKIEVEKEGVKKSRTKEKKDEEEKKSGRKQVVVTEGKKSSRPAAGGKARKGELQYEEGRGWVNEEGEVVEAETEKQKRKRERKAAKKAAEESAPKPVVEQDAIIAEASELDSEPEDEGTIELAHASLPTREAWSGDDDTASSSTVSSVSSVSSDSDSESETEPESDGDTEAGLDRQLAQARSNTVSNKNTQTPEAISLPVGDVQEKEVHPLEALFKRAAPITTDQSPRPKPAPIDTSFSFFEAGGDVDEDDVGATAELRVPQTPRTKEDLAWRGQRSAAPTPDTAAIGKRFDFAFGQDQDEHDNDEDDDEDDDEMADVDGLQQAKGGATQEESEFRKWFYENRGALNRGWKKRRKDERKSLRQRENRKIGRRVA</sequence>
<feature type="compositionally biased region" description="Polar residues" evidence="1">
    <location>
        <begin position="343"/>
        <end position="358"/>
    </location>
</feature>
<protein>
    <recommendedName>
        <fullName evidence="4">RRM domain-containing protein</fullName>
    </recommendedName>
</protein>
<dbReference type="STRING" id="692275.M3D265"/>
<feature type="compositionally biased region" description="Acidic residues" evidence="1">
    <location>
        <begin position="319"/>
        <end position="335"/>
    </location>
</feature>
<evidence type="ECO:0008006" key="4">
    <source>
        <dbReference type="Google" id="ProtNLM"/>
    </source>
</evidence>